<feature type="transmembrane region" description="Helical" evidence="1">
    <location>
        <begin position="6"/>
        <end position="22"/>
    </location>
</feature>
<dbReference type="AlphaFoldDB" id="A0A5N6ZLR2"/>
<protein>
    <submittedName>
        <fullName evidence="2">Uncharacterized protein</fullName>
    </submittedName>
</protein>
<accession>A0A5N6ZLR2</accession>
<evidence type="ECO:0000256" key="1">
    <source>
        <dbReference type="SAM" id="Phobius"/>
    </source>
</evidence>
<reference evidence="2 3" key="1">
    <citation type="submission" date="2019-04" db="EMBL/GenBank/DDBJ databases">
        <title>Friends and foes A comparative genomics studyof 23 Aspergillus species from section Flavi.</title>
        <authorList>
            <consortium name="DOE Joint Genome Institute"/>
            <person name="Kjaerbolling I."/>
            <person name="Vesth T."/>
            <person name="Frisvad J.C."/>
            <person name="Nybo J.L."/>
            <person name="Theobald S."/>
            <person name="Kildgaard S."/>
            <person name="Isbrandt T."/>
            <person name="Kuo A."/>
            <person name="Sato A."/>
            <person name="Lyhne E.K."/>
            <person name="Kogle M.E."/>
            <person name="Wiebenga A."/>
            <person name="Kun R.S."/>
            <person name="Lubbers R.J."/>
            <person name="Makela M.R."/>
            <person name="Barry K."/>
            <person name="Chovatia M."/>
            <person name="Clum A."/>
            <person name="Daum C."/>
            <person name="Haridas S."/>
            <person name="He G."/>
            <person name="LaButti K."/>
            <person name="Lipzen A."/>
            <person name="Mondo S."/>
            <person name="Riley R."/>
            <person name="Salamov A."/>
            <person name="Simmons B.A."/>
            <person name="Magnuson J.K."/>
            <person name="Henrissat B."/>
            <person name="Mortensen U.H."/>
            <person name="Larsen T.O."/>
            <person name="Devries R.P."/>
            <person name="Grigoriev I.V."/>
            <person name="Machida M."/>
            <person name="Baker S.E."/>
            <person name="Andersen M.R."/>
        </authorList>
    </citation>
    <scope>NUCLEOTIDE SEQUENCE [LARGE SCALE GENOMIC DNA]</scope>
    <source>
        <strain evidence="2 3">CBS 763.97</strain>
    </source>
</reference>
<organism evidence="2 3">
    <name type="scientific">Aspergillus caelatus</name>
    <dbReference type="NCBI Taxonomy" id="61420"/>
    <lineage>
        <taxon>Eukaryota</taxon>
        <taxon>Fungi</taxon>
        <taxon>Dikarya</taxon>
        <taxon>Ascomycota</taxon>
        <taxon>Pezizomycotina</taxon>
        <taxon>Eurotiomycetes</taxon>
        <taxon>Eurotiomycetidae</taxon>
        <taxon>Eurotiales</taxon>
        <taxon>Aspergillaceae</taxon>
        <taxon>Aspergillus</taxon>
        <taxon>Aspergillus subgen. Circumdati</taxon>
    </lineage>
</organism>
<sequence length="70" mass="8156">MGFADVILHCMVLIIVYAVIATRDQIVHHPQRSCLFIPRRISWSPPNRGISTEESTWRRCFLSFHLEFGV</sequence>
<keyword evidence="1" id="KW-0472">Membrane</keyword>
<name>A0A5N6ZLR2_9EURO</name>
<dbReference type="EMBL" id="ML737970">
    <property type="protein sequence ID" value="KAE8357739.1"/>
    <property type="molecule type" value="Genomic_DNA"/>
</dbReference>
<keyword evidence="3" id="KW-1185">Reference proteome</keyword>
<evidence type="ECO:0000313" key="2">
    <source>
        <dbReference type="EMBL" id="KAE8357739.1"/>
    </source>
</evidence>
<dbReference type="RefSeq" id="XP_031920820.1">
    <property type="nucleotide sequence ID" value="XM_032069316.1"/>
</dbReference>
<proteinExistence type="predicted"/>
<keyword evidence="1" id="KW-0812">Transmembrane</keyword>
<evidence type="ECO:0000313" key="3">
    <source>
        <dbReference type="Proteomes" id="UP000326268"/>
    </source>
</evidence>
<dbReference type="OrthoDB" id="10291223at2759"/>
<dbReference type="Proteomes" id="UP000326268">
    <property type="component" value="Unassembled WGS sequence"/>
</dbReference>
<dbReference type="GeneID" id="43653762"/>
<keyword evidence="1" id="KW-1133">Transmembrane helix</keyword>
<gene>
    <name evidence="2" type="ORF">BDV27DRAFT_138772</name>
</gene>